<dbReference type="VEuPathDB" id="AmoebaDB:ACA1_252870"/>
<dbReference type="AlphaFoldDB" id="L8HD55"/>
<keyword evidence="17" id="KW-0508">mRNA splicing</keyword>
<evidence type="ECO:0000256" key="5">
    <source>
        <dbReference type="ARBA" id="ARBA00022499"/>
    </source>
</evidence>
<evidence type="ECO:0000256" key="11">
    <source>
        <dbReference type="ARBA" id="ARBA00022843"/>
    </source>
</evidence>
<keyword evidence="18" id="KW-0234">DNA repair</keyword>
<evidence type="ECO:0000256" key="18">
    <source>
        <dbReference type="ARBA" id="ARBA00023204"/>
    </source>
</evidence>
<evidence type="ECO:0000256" key="17">
    <source>
        <dbReference type="ARBA" id="ARBA00023187"/>
    </source>
</evidence>
<evidence type="ECO:0000256" key="15">
    <source>
        <dbReference type="ARBA" id="ARBA00023159"/>
    </source>
</evidence>
<dbReference type="GO" id="GO:0000398">
    <property type="term" value="P:mRNA splicing, via spliceosome"/>
    <property type="evidence" value="ECO:0007669"/>
    <property type="project" value="InterPro"/>
</dbReference>
<dbReference type="CDD" id="cd12281">
    <property type="entry name" value="RRM1_TatSF1_like"/>
    <property type="match status" value="1"/>
</dbReference>
<feature type="compositionally biased region" description="Low complexity" evidence="23">
    <location>
        <begin position="88"/>
        <end position="102"/>
    </location>
</feature>
<evidence type="ECO:0000256" key="22">
    <source>
        <dbReference type="PROSITE-ProRule" id="PRU00176"/>
    </source>
</evidence>
<dbReference type="Gene3D" id="3.30.70.330">
    <property type="match status" value="2"/>
</dbReference>
<dbReference type="InterPro" id="IPR012677">
    <property type="entry name" value="Nucleotide-bd_a/b_plait_sf"/>
</dbReference>
<evidence type="ECO:0000256" key="23">
    <source>
        <dbReference type="SAM" id="MobiDB-lite"/>
    </source>
</evidence>
<keyword evidence="15" id="KW-0010">Activator</keyword>
<dbReference type="PANTHER" id="PTHR15608">
    <property type="entry name" value="SPLICING FACTOR U2AF-ASSOCIATED PROTEIN 2"/>
    <property type="match status" value="1"/>
</dbReference>
<dbReference type="Proteomes" id="UP000011083">
    <property type="component" value="Unassembled WGS sequence"/>
</dbReference>
<evidence type="ECO:0000256" key="13">
    <source>
        <dbReference type="ARBA" id="ARBA00022990"/>
    </source>
</evidence>
<evidence type="ECO:0000256" key="21">
    <source>
        <dbReference type="ARBA" id="ARBA00073773"/>
    </source>
</evidence>
<evidence type="ECO:0000256" key="16">
    <source>
        <dbReference type="ARBA" id="ARBA00023163"/>
    </source>
</evidence>
<dbReference type="GO" id="GO:0005686">
    <property type="term" value="C:U2 snRNP"/>
    <property type="evidence" value="ECO:0007669"/>
    <property type="project" value="TreeGrafter"/>
</dbReference>
<evidence type="ECO:0000256" key="7">
    <source>
        <dbReference type="ARBA" id="ARBA00022664"/>
    </source>
</evidence>
<dbReference type="GO" id="GO:0005684">
    <property type="term" value="C:U2-type spliceosomal complex"/>
    <property type="evidence" value="ECO:0007669"/>
    <property type="project" value="TreeGrafter"/>
</dbReference>
<dbReference type="InterPro" id="IPR000504">
    <property type="entry name" value="RRM_dom"/>
</dbReference>
<feature type="region of interest" description="Disordered" evidence="23">
    <location>
        <begin position="355"/>
        <end position="375"/>
    </location>
</feature>
<dbReference type="OMA" id="WEHEAGS"/>
<dbReference type="RefSeq" id="XP_004367587.1">
    <property type="nucleotide sequence ID" value="XM_004367530.1"/>
</dbReference>
<dbReference type="FunFam" id="3.30.70.330:FF:000202">
    <property type="entry name" value="HIV Tat-specific factor 1"/>
    <property type="match status" value="1"/>
</dbReference>
<evidence type="ECO:0000256" key="6">
    <source>
        <dbReference type="ARBA" id="ARBA00022553"/>
    </source>
</evidence>
<evidence type="ECO:0000256" key="2">
    <source>
        <dbReference type="ARBA" id="ARBA00004286"/>
    </source>
</evidence>
<comment type="subcellular location">
    <subcellularLocation>
        <location evidence="2">Chromosome</location>
    </subcellularLocation>
    <subcellularLocation>
        <location evidence="1">Nucleus</location>
    </subcellularLocation>
</comment>
<keyword evidence="9" id="KW-0677">Repeat</keyword>
<comment type="similarity">
    <text evidence="3">Belongs to the HTATSF1 family.</text>
</comment>
<dbReference type="CDD" id="cd12282">
    <property type="entry name" value="RRM2_TatSF1_like"/>
    <property type="match status" value="1"/>
</dbReference>
<evidence type="ECO:0000256" key="10">
    <source>
        <dbReference type="ARBA" id="ARBA00022763"/>
    </source>
</evidence>
<keyword evidence="10" id="KW-0227">DNA damage</keyword>
<keyword evidence="19" id="KW-0539">Nucleus</keyword>
<dbReference type="KEGG" id="acan:ACA1_252870"/>
<dbReference type="InterPro" id="IPR034392">
    <property type="entry name" value="TatSF1-like_RRM1"/>
</dbReference>
<dbReference type="GO" id="GO:0006281">
    <property type="term" value="P:DNA repair"/>
    <property type="evidence" value="ECO:0007669"/>
    <property type="project" value="UniProtKB-KW"/>
</dbReference>
<evidence type="ECO:0000256" key="20">
    <source>
        <dbReference type="ARBA" id="ARBA00062124"/>
    </source>
</evidence>
<dbReference type="Pfam" id="PF00076">
    <property type="entry name" value="RRM_1"/>
    <property type="match status" value="2"/>
</dbReference>
<evidence type="ECO:0000256" key="3">
    <source>
        <dbReference type="ARBA" id="ARBA00007747"/>
    </source>
</evidence>
<keyword evidence="16" id="KW-0804">Transcription</keyword>
<evidence type="ECO:0000313" key="25">
    <source>
        <dbReference type="EMBL" id="ELR22331.1"/>
    </source>
</evidence>
<proteinExistence type="inferred from homology"/>
<keyword evidence="13" id="KW-0007">Acetylation</keyword>
<keyword evidence="8" id="KW-0747">Spliceosome</keyword>
<accession>L8HD55</accession>
<dbReference type="InterPro" id="IPR034393">
    <property type="entry name" value="TatSF1-like"/>
</dbReference>
<feature type="domain" description="RRM" evidence="24">
    <location>
        <begin position="123"/>
        <end position="209"/>
    </location>
</feature>
<keyword evidence="7" id="KW-0507">mRNA processing</keyword>
<evidence type="ECO:0000256" key="12">
    <source>
        <dbReference type="ARBA" id="ARBA00022884"/>
    </source>
</evidence>
<dbReference type="FunFam" id="3.30.70.330:FF:000105">
    <property type="entry name" value="HIV Tat-specific factor 1 homolog"/>
    <property type="match status" value="1"/>
</dbReference>
<feature type="non-terminal residue" evidence="25">
    <location>
        <position position="375"/>
    </location>
</feature>
<dbReference type="EMBL" id="KB007885">
    <property type="protein sequence ID" value="ELR22331.1"/>
    <property type="molecule type" value="Genomic_DNA"/>
</dbReference>
<dbReference type="SUPFAM" id="SSF54928">
    <property type="entry name" value="RNA-binding domain, RBD"/>
    <property type="match status" value="2"/>
</dbReference>
<dbReference type="PANTHER" id="PTHR15608:SF0">
    <property type="entry name" value="HIV TAT-SPECIFIC FACTOR 1"/>
    <property type="match status" value="1"/>
</dbReference>
<feature type="region of interest" description="Disordered" evidence="23">
    <location>
        <begin position="211"/>
        <end position="231"/>
    </location>
</feature>
<dbReference type="PROSITE" id="PS50102">
    <property type="entry name" value="RRM"/>
    <property type="match status" value="1"/>
</dbReference>
<feature type="region of interest" description="Disordered" evidence="23">
    <location>
        <begin position="1"/>
        <end position="126"/>
    </location>
</feature>
<dbReference type="SMART" id="SM00360">
    <property type="entry name" value="RRM"/>
    <property type="match status" value="2"/>
</dbReference>
<keyword evidence="6" id="KW-0597">Phosphoprotein</keyword>
<evidence type="ECO:0000259" key="24">
    <source>
        <dbReference type="PROSITE" id="PS50102"/>
    </source>
</evidence>
<feature type="compositionally biased region" description="Basic residues" evidence="23">
    <location>
        <begin position="1"/>
        <end position="32"/>
    </location>
</feature>
<keyword evidence="4" id="KW-0158">Chromosome</keyword>
<dbReference type="GeneID" id="14923264"/>
<dbReference type="GO" id="GO:0003723">
    <property type="term" value="F:RNA binding"/>
    <property type="evidence" value="ECO:0007669"/>
    <property type="project" value="UniProtKB-UniRule"/>
</dbReference>
<gene>
    <name evidence="25" type="ORF">ACA1_252870</name>
</gene>
<organism evidence="25 26">
    <name type="scientific">Acanthamoeba castellanii (strain ATCC 30010 / Neff)</name>
    <dbReference type="NCBI Taxonomy" id="1257118"/>
    <lineage>
        <taxon>Eukaryota</taxon>
        <taxon>Amoebozoa</taxon>
        <taxon>Discosea</taxon>
        <taxon>Longamoebia</taxon>
        <taxon>Centramoebida</taxon>
        <taxon>Acanthamoebidae</taxon>
        <taxon>Acanthamoeba</taxon>
    </lineage>
</organism>
<comment type="subunit">
    <text evidence="20">Component of the 17S U2 SnRNP complex, a ribonucleoprotein complex that contains small nuclear RNA (snRNA) U2 and a number of specific proteins. Within the 17S U2 SnRNP complex, interacts (via UHM region) directly with SF3B1. Component of a complex which is at least composed of HTATSF1/Tat-SF1, the P-TEFb complex components CDK9 and CCNT1, RNA polymerase II, SUPT5H, and NCL/nucleolin. Interacts with GTF2F2/RAP30 and POLR2A. Interacts with TCERG1/CA150. Interacts with (poly-ADP-ribosylated) RPA1; promoting HTATSF1 recruitment to DNA damage sites. Interacts (when phosphorylated) with TOPBP1; promoting recruitment of TOPBP1 to DNA damage sites during S-phase.</text>
</comment>
<keyword evidence="5" id="KW-1017">Isopeptide bond</keyword>
<dbReference type="InterPro" id="IPR035979">
    <property type="entry name" value="RBD_domain_sf"/>
</dbReference>
<keyword evidence="12 22" id="KW-0694">RNA-binding</keyword>
<evidence type="ECO:0000256" key="8">
    <source>
        <dbReference type="ARBA" id="ARBA00022728"/>
    </source>
</evidence>
<dbReference type="GO" id="GO:0005694">
    <property type="term" value="C:chromosome"/>
    <property type="evidence" value="ECO:0007669"/>
    <property type="project" value="UniProtKB-SubCell"/>
</dbReference>
<protein>
    <recommendedName>
        <fullName evidence="21">17S U2 SnRNP complex component HTATSF1</fullName>
    </recommendedName>
</protein>
<evidence type="ECO:0000256" key="4">
    <source>
        <dbReference type="ARBA" id="ARBA00022454"/>
    </source>
</evidence>
<evidence type="ECO:0000256" key="19">
    <source>
        <dbReference type="ARBA" id="ARBA00023242"/>
    </source>
</evidence>
<keyword evidence="11" id="KW-0832">Ubl conjugation</keyword>
<evidence type="ECO:0000313" key="26">
    <source>
        <dbReference type="Proteomes" id="UP000011083"/>
    </source>
</evidence>
<evidence type="ECO:0000256" key="9">
    <source>
        <dbReference type="ARBA" id="ARBA00022737"/>
    </source>
</evidence>
<name>L8HD55_ACACF</name>
<keyword evidence="14" id="KW-0805">Transcription regulation</keyword>
<sequence length="375" mass="42383">GGRRSRKQRHARTEHRWRRPAATRAAVRRGGGHLRSQQSLPLHRRSRLQVAMGPHHPSLAPQAGQEQQPALEQQVWLGDDDIPPIPADMPTSSTTATAPAAGAGRGKKRKGKGGQPPKPGKTTTVYVSGLPLDMTKEELLPFMAKCGIVRKDPDSGEYKVKLYEDEQGRLKGDALVVYFKRESVDLALQLLDESEIRPGCVVRVTEAKFENKPDSEQAKPKAKKPVGKKKQKKKVRINQEEELSWVEWETRRHVIIKNMFSPEEAIGDDEFYPDLKNDVREEVEKFGEVEVLTVFERNPEGVVAIKFVEPEAAVKCLEVMNGRFFAKRQLVAEWYDGVTNYKVKETEADQKHRLDAFGDWLENQSSSEDEDDEDA</sequence>
<dbReference type="STRING" id="1257118.L8HD55"/>
<keyword evidence="26" id="KW-1185">Reference proteome</keyword>
<evidence type="ECO:0000256" key="14">
    <source>
        <dbReference type="ARBA" id="ARBA00023015"/>
    </source>
</evidence>
<dbReference type="OrthoDB" id="10258585at2759"/>
<evidence type="ECO:0000256" key="1">
    <source>
        <dbReference type="ARBA" id="ARBA00004123"/>
    </source>
</evidence>
<reference evidence="25 26" key="1">
    <citation type="journal article" date="2013" name="Genome Biol.">
        <title>Genome of Acanthamoeba castellanii highlights extensive lateral gene transfer and early evolution of tyrosine kinase signaling.</title>
        <authorList>
            <person name="Clarke M."/>
            <person name="Lohan A.J."/>
            <person name="Liu B."/>
            <person name="Lagkouvardos I."/>
            <person name="Roy S."/>
            <person name="Zafar N."/>
            <person name="Bertelli C."/>
            <person name="Schilde C."/>
            <person name="Kianianmomeni A."/>
            <person name="Burglin T.R."/>
            <person name="Frech C."/>
            <person name="Turcotte B."/>
            <person name="Kopec K.O."/>
            <person name="Synnott J.M."/>
            <person name="Choo C."/>
            <person name="Paponov I."/>
            <person name="Finkler A."/>
            <person name="Soon Heng Tan C."/>
            <person name="Hutchins A.P."/>
            <person name="Weinmeier T."/>
            <person name="Rattei T."/>
            <person name="Chu J.S."/>
            <person name="Gimenez G."/>
            <person name="Irimia M."/>
            <person name="Rigden D.J."/>
            <person name="Fitzpatrick D.A."/>
            <person name="Lorenzo-Morales J."/>
            <person name="Bateman A."/>
            <person name="Chiu C.H."/>
            <person name="Tang P."/>
            <person name="Hegemann P."/>
            <person name="Fromm H."/>
            <person name="Raoult D."/>
            <person name="Greub G."/>
            <person name="Miranda-Saavedra D."/>
            <person name="Chen N."/>
            <person name="Nash P."/>
            <person name="Ginger M.L."/>
            <person name="Horn M."/>
            <person name="Schaap P."/>
            <person name="Caler L."/>
            <person name="Loftus B."/>
        </authorList>
    </citation>
    <scope>NUCLEOTIDE SEQUENCE [LARGE SCALE GENOMIC DNA]</scope>
    <source>
        <strain evidence="25 26">Neff</strain>
    </source>
</reference>
<feature type="compositionally biased region" description="Basic residues" evidence="23">
    <location>
        <begin position="220"/>
        <end position="231"/>
    </location>
</feature>